<evidence type="ECO:0000256" key="1">
    <source>
        <dbReference type="SAM" id="MobiDB-lite"/>
    </source>
</evidence>
<keyword evidence="3" id="KW-1185">Reference proteome</keyword>
<reference evidence="2" key="2">
    <citation type="submission" date="2022-06" db="UniProtKB">
        <authorList>
            <consortium name="EnsemblMetazoa"/>
        </authorList>
    </citation>
    <scope>IDENTIFICATION</scope>
    <source>
        <strain evidence="2">DF5081</strain>
    </source>
</reference>
<feature type="compositionally biased region" description="Basic and acidic residues" evidence="1">
    <location>
        <begin position="92"/>
        <end position="114"/>
    </location>
</feature>
<feature type="compositionally biased region" description="Basic residues" evidence="1">
    <location>
        <begin position="82"/>
        <end position="91"/>
    </location>
</feature>
<reference evidence="3" key="1">
    <citation type="submission" date="2010-08" db="EMBL/GenBank/DDBJ databases">
        <authorList>
            <consortium name="Caenorhabditis japonica Sequencing Consortium"/>
            <person name="Wilson R.K."/>
        </authorList>
    </citation>
    <scope>NUCLEOTIDE SEQUENCE [LARGE SCALE GENOMIC DNA]</scope>
    <source>
        <strain evidence="3">DF5081</strain>
    </source>
</reference>
<evidence type="ECO:0000313" key="3">
    <source>
        <dbReference type="Proteomes" id="UP000005237"/>
    </source>
</evidence>
<feature type="region of interest" description="Disordered" evidence="1">
    <location>
        <begin position="1"/>
        <end position="153"/>
    </location>
</feature>
<accession>A0A8R1DQP2</accession>
<feature type="compositionally biased region" description="Basic residues" evidence="1">
    <location>
        <begin position="115"/>
        <end position="136"/>
    </location>
</feature>
<organism evidence="2 3">
    <name type="scientific">Caenorhabditis japonica</name>
    <dbReference type="NCBI Taxonomy" id="281687"/>
    <lineage>
        <taxon>Eukaryota</taxon>
        <taxon>Metazoa</taxon>
        <taxon>Ecdysozoa</taxon>
        <taxon>Nematoda</taxon>
        <taxon>Chromadorea</taxon>
        <taxon>Rhabditida</taxon>
        <taxon>Rhabditina</taxon>
        <taxon>Rhabditomorpha</taxon>
        <taxon>Rhabditoidea</taxon>
        <taxon>Rhabditidae</taxon>
        <taxon>Peloderinae</taxon>
        <taxon>Caenorhabditis</taxon>
    </lineage>
</organism>
<proteinExistence type="predicted"/>
<dbReference type="Proteomes" id="UP000005237">
    <property type="component" value="Unassembled WGS sequence"/>
</dbReference>
<evidence type="ECO:0000313" key="2">
    <source>
        <dbReference type="EnsemblMetazoa" id="CJA08856.1"/>
    </source>
</evidence>
<sequence length="278" mass="32046">MSKTGGNTEPMPFIRKWGVEVDEDGNANGDSMTSPALVAPPMLSSGNSDPARPSSVTDSPSRSEHRSSKRDRSRSPRDRDRKKDRKKKDRSRSRDRDRDRSRSRDRDRDRDRDSRRRRSSRSPRRRSRSRDRKERRRERERTPPSMVPNSPHRIKEPVINPLIREDLAAAAVSGEVPVEAVQAGAVVSLNPAKKERKSRWSTTKSFVPGMPTILPSDLTEDQRNAYLCKILIFFLMEVSTLEGKVVLDGAETFVQKEYTKWREIEKRLVFLRKIMHNG</sequence>
<dbReference type="EnsemblMetazoa" id="CJA08856.1">
    <property type="protein sequence ID" value="CJA08856.1"/>
    <property type="gene ID" value="WBGene00128060"/>
</dbReference>
<protein>
    <submittedName>
        <fullName evidence="2">Uncharacterized protein</fullName>
    </submittedName>
</protein>
<feature type="compositionally biased region" description="Polar residues" evidence="1">
    <location>
        <begin position="44"/>
        <end position="60"/>
    </location>
</feature>
<name>A0A8R1DQP2_CAEJA</name>
<dbReference type="AlphaFoldDB" id="A0A8R1DQP2"/>